<reference evidence="1 2" key="1">
    <citation type="submission" date="2018-03" db="EMBL/GenBank/DDBJ databases">
        <title>Genomic Encyclopedia of Archaeal and Bacterial Type Strains, Phase II (KMG-II): from individual species to whole genera.</title>
        <authorList>
            <person name="Goeker M."/>
        </authorList>
    </citation>
    <scope>NUCLEOTIDE SEQUENCE [LARGE SCALE GENOMIC DNA]</scope>
    <source>
        <strain evidence="1 2">DSM 44889</strain>
    </source>
</reference>
<keyword evidence="2" id="KW-1185">Reference proteome</keyword>
<dbReference type="Proteomes" id="UP000245469">
    <property type="component" value="Unassembled WGS sequence"/>
</dbReference>
<organism evidence="1 2">
    <name type="scientific">Quadrisphaera granulorum</name>
    <dbReference type="NCBI Taxonomy" id="317664"/>
    <lineage>
        <taxon>Bacteria</taxon>
        <taxon>Bacillati</taxon>
        <taxon>Actinomycetota</taxon>
        <taxon>Actinomycetes</taxon>
        <taxon>Kineosporiales</taxon>
        <taxon>Kineosporiaceae</taxon>
        <taxon>Quadrisphaera</taxon>
    </lineage>
</organism>
<name>A0A315ZHR2_9ACTN</name>
<dbReference type="RefSeq" id="WP_170131698.1">
    <property type="nucleotide sequence ID" value="NZ_QGDQ01000059.1"/>
</dbReference>
<sequence length="52" mass="5806">MPGEVLKGWNPRRCAALENVWEEFRKAGAHGQSLSDELIAERRRAAVAGDEQ</sequence>
<evidence type="ECO:0000313" key="2">
    <source>
        <dbReference type="Proteomes" id="UP000245469"/>
    </source>
</evidence>
<accession>A0A315ZHR2</accession>
<comment type="caution">
    <text evidence="1">The sequence shown here is derived from an EMBL/GenBank/DDBJ whole genome shotgun (WGS) entry which is preliminary data.</text>
</comment>
<gene>
    <name evidence="1" type="ORF">BXY45_1591</name>
</gene>
<dbReference type="AlphaFoldDB" id="A0A315ZHR2"/>
<protein>
    <submittedName>
        <fullName evidence="1">Uncharacterized protein</fullName>
    </submittedName>
</protein>
<dbReference type="EMBL" id="QGDQ01000059">
    <property type="protein sequence ID" value="PWJ45155.1"/>
    <property type="molecule type" value="Genomic_DNA"/>
</dbReference>
<evidence type="ECO:0000313" key="1">
    <source>
        <dbReference type="EMBL" id="PWJ45155.1"/>
    </source>
</evidence>
<proteinExistence type="predicted"/>